<evidence type="ECO:0000313" key="9">
    <source>
        <dbReference type="Proteomes" id="UP000297245"/>
    </source>
</evidence>
<dbReference type="OrthoDB" id="1844152at2759"/>
<feature type="binding site" description="axial binding residue" evidence="6">
    <location>
        <position position="485"/>
    </location>
    <ligand>
        <name>heme</name>
        <dbReference type="ChEBI" id="CHEBI:30413"/>
    </ligand>
    <ligandPart>
        <name>Fe</name>
        <dbReference type="ChEBI" id="CHEBI:18248"/>
    </ligandPart>
</feature>
<reference evidence="8 9" key="1">
    <citation type="journal article" date="2019" name="Nat. Ecol. Evol.">
        <title>Megaphylogeny resolves global patterns of mushroom evolution.</title>
        <authorList>
            <person name="Varga T."/>
            <person name="Krizsan K."/>
            <person name="Foldi C."/>
            <person name="Dima B."/>
            <person name="Sanchez-Garcia M."/>
            <person name="Sanchez-Ramirez S."/>
            <person name="Szollosi G.J."/>
            <person name="Szarkandi J.G."/>
            <person name="Papp V."/>
            <person name="Albert L."/>
            <person name="Andreopoulos W."/>
            <person name="Angelini C."/>
            <person name="Antonin V."/>
            <person name="Barry K.W."/>
            <person name="Bougher N.L."/>
            <person name="Buchanan P."/>
            <person name="Buyck B."/>
            <person name="Bense V."/>
            <person name="Catcheside P."/>
            <person name="Chovatia M."/>
            <person name="Cooper J."/>
            <person name="Damon W."/>
            <person name="Desjardin D."/>
            <person name="Finy P."/>
            <person name="Geml J."/>
            <person name="Haridas S."/>
            <person name="Hughes K."/>
            <person name="Justo A."/>
            <person name="Karasinski D."/>
            <person name="Kautmanova I."/>
            <person name="Kiss B."/>
            <person name="Kocsube S."/>
            <person name="Kotiranta H."/>
            <person name="LaButti K.M."/>
            <person name="Lechner B.E."/>
            <person name="Liimatainen K."/>
            <person name="Lipzen A."/>
            <person name="Lukacs Z."/>
            <person name="Mihaltcheva S."/>
            <person name="Morgado L.N."/>
            <person name="Niskanen T."/>
            <person name="Noordeloos M.E."/>
            <person name="Ohm R.A."/>
            <person name="Ortiz-Santana B."/>
            <person name="Ovrebo C."/>
            <person name="Racz N."/>
            <person name="Riley R."/>
            <person name="Savchenko A."/>
            <person name="Shiryaev A."/>
            <person name="Soop K."/>
            <person name="Spirin V."/>
            <person name="Szebenyi C."/>
            <person name="Tomsovsky M."/>
            <person name="Tulloss R.E."/>
            <person name="Uehling J."/>
            <person name="Grigoriev I.V."/>
            <person name="Vagvolgyi C."/>
            <person name="Papp T."/>
            <person name="Martin F.M."/>
            <person name="Miettinen O."/>
            <person name="Hibbett D.S."/>
            <person name="Nagy L.G."/>
        </authorList>
    </citation>
    <scope>NUCLEOTIDE SEQUENCE [LARGE SCALE GENOMIC DNA]</scope>
    <source>
        <strain evidence="8 9">CBS 962.96</strain>
    </source>
</reference>
<accession>A0A4S8L580</accession>
<dbReference type="GO" id="GO:0020037">
    <property type="term" value="F:heme binding"/>
    <property type="evidence" value="ECO:0007669"/>
    <property type="project" value="InterPro"/>
</dbReference>
<dbReference type="GO" id="GO:0016705">
    <property type="term" value="F:oxidoreductase activity, acting on paired donors, with incorporation or reduction of molecular oxygen"/>
    <property type="evidence" value="ECO:0007669"/>
    <property type="project" value="InterPro"/>
</dbReference>
<dbReference type="Pfam" id="PF00067">
    <property type="entry name" value="p450"/>
    <property type="match status" value="1"/>
</dbReference>
<organism evidence="8 9">
    <name type="scientific">Dendrothele bispora (strain CBS 962.96)</name>
    <dbReference type="NCBI Taxonomy" id="1314807"/>
    <lineage>
        <taxon>Eukaryota</taxon>
        <taxon>Fungi</taxon>
        <taxon>Dikarya</taxon>
        <taxon>Basidiomycota</taxon>
        <taxon>Agaricomycotina</taxon>
        <taxon>Agaricomycetes</taxon>
        <taxon>Agaricomycetidae</taxon>
        <taxon>Agaricales</taxon>
        <taxon>Agaricales incertae sedis</taxon>
        <taxon>Dendrothele</taxon>
    </lineage>
</organism>
<keyword evidence="4 7" id="KW-0560">Oxidoreductase</keyword>
<dbReference type="PRINTS" id="PR00465">
    <property type="entry name" value="EP450IV"/>
</dbReference>
<comment type="cofactor">
    <cofactor evidence="1 6">
        <name>heme</name>
        <dbReference type="ChEBI" id="CHEBI:30413"/>
    </cofactor>
</comment>
<dbReference type="GO" id="GO:0004497">
    <property type="term" value="F:monooxygenase activity"/>
    <property type="evidence" value="ECO:0007669"/>
    <property type="project" value="UniProtKB-KW"/>
</dbReference>
<gene>
    <name evidence="8" type="ORF">K435DRAFT_971517</name>
</gene>
<name>A0A4S8L580_DENBC</name>
<comment type="similarity">
    <text evidence="2 7">Belongs to the cytochrome P450 family.</text>
</comment>
<protein>
    <submittedName>
        <fullName evidence="8">Cytochrome P450</fullName>
    </submittedName>
</protein>
<dbReference type="AlphaFoldDB" id="A0A4S8L580"/>
<evidence type="ECO:0000256" key="1">
    <source>
        <dbReference type="ARBA" id="ARBA00001971"/>
    </source>
</evidence>
<dbReference type="CDD" id="cd11041">
    <property type="entry name" value="CYP503A1-like"/>
    <property type="match status" value="1"/>
</dbReference>
<dbReference type="InterPro" id="IPR036396">
    <property type="entry name" value="Cyt_P450_sf"/>
</dbReference>
<dbReference type="InterPro" id="IPR002403">
    <property type="entry name" value="Cyt_P450_E_grp-IV"/>
</dbReference>
<evidence type="ECO:0000256" key="5">
    <source>
        <dbReference type="ARBA" id="ARBA00023004"/>
    </source>
</evidence>
<dbReference type="GO" id="GO:0005506">
    <property type="term" value="F:iron ion binding"/>
    <property type="evidence" value="ECO:0007669"/>
    <property type="project" value="InterPro"/>
</dbReference>
<dbReference type="InterPro" id="IPR017972">
    <property type="entry name" value="Cyt_P450_CS"/>
</dbReference>
<evidence type="ECO:0000256" key="2">
    <source>
        <dbReference type="ARBA" id="ARBA00010617"/>
    </source>
</evidence>
<evidence type="ECO:0000256" key="7">
    <source>
        <dbReference type="RuleBase" id="RU000461"/>
    </source>
</evidence>
<proteinExistence type="inferred from homology"/>
<dbReference type="PANTHER" id="PTHR46206">
    <property type="entry name" value="CYTOCHROME P450"/>
    <property type="match status" value="1"/>
</dbReference>
<keyword evidence="6 7" id="KW-0349">Heme</keyword>
<keyword evidence="7" id="KW-0503">Monooxygenase</keyword>
<keyword evidence="9" id="KW-1185">Reference proteome</keyword>
<keyword evidence="3 6" id="KW-0479">Metal-binding</keyword>
<dbReference type="SUPFAM" id="SSF48264">
    <property type="entry name" value="Cytochrome P450"/>
    <property type="match status" value="1"/>
</dbReference>
<evidence type="ECO:0000256" key="4">
    <source>
        <dbReference type="ARBA" id="ARBA00023002"/>
    </source>
</evidence>
<keyword evidence="5 6" id="KW-0408">Iron</keyword>
<evidence type="ECO:0000313" key="8">
    <source>
        <dbReference type="EMBL" id="THU83561.1"/>
    </source>
</evidence>
<dbReference type="InterPro" id="IPR001128">
    <property type="entry name" value="Cyt_P450"/>
</dbReference>
<evidence type="ECO:0000256" key="6">
    <source>
        <dbReference type="PIRSR" id="PIRSR602403-1"/>
    </source>
</evidence>
<evidence type="ECO:0000256" key="3">
    <source>
        <dbReference type="ARBA" id="ARBA00022723"/>
    </source>
</evidence>
<dbReference type="PROSITE" id="PS00086">
    <property type="entry name" value="CYTOCHROME_P450"/>
    <property type="match status" value="1"/>
</dbReference>
<sequence length="542" mass="60701">MMRKSEQIPVESQLRMVQQFTEKIAIDTSLIPALWLSSNGVEDTRILPFTLCASTLVQLVSLSASSSLSFSLNIPTIGGEGLLDSYVGAYKFLFGTRDLIQEGYDKHYGKAFRIPMLSGWLVLVTGPRMIEEVRAASESGLSSRAALFKESLQTDYTFSPEYLLDPYHFQFVQTSLVRDLGVRIAEIKDEIATVFAELIPPTNDWTRLGGCLTGQQLAFSSTTRLLVGLRLCRDPEYKALNDHWPDTLATAAIIISQVPKVMKPLATRLLFFYRDTLAEAMKHVGPTLKERLEKQKQFGEEELDTSQDDLLNWLLEKAPASEKSLEAITKRLMAIHFVAYRPLSLAITQVLYDLAAQSSYIPELRSEVEALVDGQVITKAGLDKMYKLDSFVKESLRLHGSAKVTMSRKVMKDFTFSDGTTIPAGNTLGACGFSIHHDERNYPNPEEFDGFRHFRKHEAENEPVRYQLASLSADYVVFGVGRHACPGRFLVAAILKTMLAHVLLTYDVKLETEGVRPLDEWQGMLAAVPHQTAGVMFRRRGS</sequence>
<dbReference type="Gene3D" id="1.10.630.10">
    <property type="entry name" value="Cytochrome P450"/>
    <property type="match status" value="1"/>
</dbReference>
<dbReference type="EMBL" id="ML179655">
    <property type="protein sequence ID" value="THU83561.1"/>
    <property type="molecule type" value="Genomic_DNA"/>
</dbReference>
<dbReference type="Proteomes" id="UP000297245">
    <property type="component" value="Unassembled WGS sequence"/>
</dbReference>